<dbReference type="OrthoDB" id="4956084at2"/>
<evidence type="ECO:0000313" key="2">
    <source>
        <dbReference type="EMBL" id="ASJ74624.1"/>
    </source>
</evidence>
<dbReference type="EMBL" id="CP018632">
    <property type="protein sequence ID" value="ASJ74584.1"/>
    <property type="molecule type" value="Genomic_DNA"/>
</dbReference>
<evidence type="ECO:0008006" key="4">
    <source>
        <dbReference type="Google" id="ProtNLM"/>
    </source>
</evidence>
<keyword evidence="3" id="KW-1185">Reference proteome</keyword>
<sequence>MLNPHGNVRVWLCTTATDMRKSYNGLSAMVKRDLGANPLSGEMFVFVNRKKTQMKILYFDGDGYAVWCKRLEQGTFVTPDATSIKKPMSYGELQCLLYGIDWQNAKRFKRFSLSDSKVA</sequence>
<dbReference type="NCBIfam" id="NF033819">
    <property type="entry name" value="IS66_TnpB"/>
    <property type="match status" value="1"/>
</dbReference>
<dbReference type="PANTHER" id="PTHR36455:SF1">
    <property type="entry name" value="BLR8292 PROTEIN"/>
    <property type="match status" value="1"/>
</dbReference>
<gene>
    <name evidence="1" type="ORF">IMCC3135_22570</name>
    <name evidence="2" type="ORF">IMCC3135_22770</name>
</gene>
<dbReference type="KEGG" id="gai:IMCC3135_22570"/>
<protein>
    <recommendedName>
        <fullName evidence="4">Transposase</fullName>
    </recommendedName>
</protein>
<dbReference type="Pfam" id="PF05717">
    <property type="entry name" value="TnpB_IS66"/>
    <property type="match status" value="1"/>
</dbReference>
<evidence type="ECO:0000313" key="1">
    <source>
        <dbReference type="EMBL" id="ASJ74584.1"/>
    </source>
</evidence>
<accession>A0A2Z2P462</accession>
<dbReference type="Proteomes" id="UP000250079">
    <property type="component" value="Chromosome"/>
</dbReference>
<dbReference type="RefSeq" id="WP_088919600.1">
    <property type="nucleotide sequence ID" value="NZ_CP018632.1"/>
</dbReference>
<reference evidence="2 3" key="1">
    <citation type="submission" date="2016-12" db="EMBL/GenBank/DDBJ databases">
        <authorList>
            <person name="Song W.-J."/>
            <person name="Kurnit D.M."/>
        </authorList>
    </citation>
    <scope>NUCLEOTIDE SEQUENCE [LARGE SCALE GENOMIC DNA]</scope>
    <source>
        <strain evidence="2 3">IMCC3135</strain>
    </source>
</reference>
<dbReference type="InterPro" id="IPR008878">
    <property type="entry name" value="Transposase_IS66_Orf2"/>
</dbReference>
<dbReference type="EMBL" id="CP018632">
    <property type="protein sequence ID" value="ASJ74624.1"/>
    <property type="molecule type" value="Genomic_DNA"/>
</dbReference>
<evidence type="ECO:0000313" key="3">
    <source>
        <dbReference type="Proteomes" id="UP000250079"/>
    </source>
</evidence>
<name>A0A2Z2P462_9GAMM</name>
<organism evidence="2 3">
    <name type="scientific">Granulosicoccus antarcticus IMCC3135</name>
    <dbReference type="NCBI Taxonomy" id="1192854"/>
    <lineage>
        <taxon>Bacteria</taxon>
        <taxon>Pseudomonadati</taxon>
        <taxon>Pseudomonadota</taxon>
        <taxon>Gammaproteobacteria</taxon>
        <taxon>Chromatiales</taxon>
        <taxon>Granulosicoccaceae</taxon>
        <taxon>Granulosicoccus</taxon>
    </lineage>
</organism>
<dbReference type="KEGG" id="gai:IMCC3135_22770"/>
<dbReference type="AlphaFoldDB" id="A0A2Z2P462"/>
<dbReference type="PANTHER" id="PTHR36455">
    <property type="match status" value="1"/>
</dbReference>
<proteinExistence type="predicted"/>